<evidence type="ECO:0000256" key="4">
    <source>
        <dbReference type="ARBA" id="ARBA00022741"/>
    </source>
</evidence>
<evidence type="ECO:0000313" key="6">
    <source>
        <dbReference type="EMBL" id="PJI76859.1"/>
    </source>
</evidence>
<evidence type="ECO:0000256" key="2">
    <source>
        <dbReference type="ARBA" id="ARBA00022649"/>
    </source>
</evidence>
<dbReference type="GO" id="GO:0000166">
    <property type="term" value="F:nucleotide binding"/>
    <property type="evidence" value="ECO:0007669"/>
    <property type="project" value="UniProtKB-KW"/>
</dbReference>
<keyword evidence="3" id="KW-0540">Nuclease</keyword>
<dbReference type="GO" id="GO:0016787">
    <property type="term" value="F:hydrolase activity"/>
    <property type="evidence" value="ECO:0007669"/>
    <property type="project" value="UniProtKB-KW"/>
</dbReference>
<comment type="caution">
    <text evidence="6">The sequence shown here is derived from an EMBL/GenBank/DDBJ whole genome shotgun (WGS) entry which is preliminary data.</text>
</comment>
<protein>
    <submittedName>
        <fullName evidence="6">Uncharacterized protein with HEPN domain</fullName>
    </submittedName>
</protein>
<dbReference type="PANTHER" id="PTHR34139">
    <property type="entry name" value="UPF0331 PROTEIN MJ0127"/>
    <property type="match status" value="1"/>
</dbReference>
<accession>A0A2M8VIV9</accession>
<dbReference type="InterPro" id="IPR051813">
    <property type="entry name" value="HepT_RNase_toxin"/>
</dbReference>
<gene>
    <name evidence="6" type="ORF">B0G85_1774</name>
</gene>
<keyword evidence="1" id="KW-0597">Phosphoprotein</keyword>
<sequence>MTRDPQRLQGYLEHILEAVKRIDGYCADIDEVGFISSQLIQDAVIRNFEVIGEASKNIERHFPEFLAKHPELPLLAAYEMRNALAHGYFKVDLQIVWKTIEINLPNLETQITKIIKDQ</sequence>
<dbReference type="AlphaFoldDB" id="A0A2M8VIV9"/>
<organism evidence="6 7">
    <name type="scientific">Polynucleobacter brandtiae</name>
    <dbReference type="NCBI Taxonomy" id="1938816"/>
    <lineage>
        <taxon>Bacteria</taxon>
        <taxon>Pseudomonadati</taxon>
        <taxon>Pseudomonadota</taxon>
        <taxon>Betaproteobacteria</taxon>
        <taxon>Burkholderiales</taxon>
        <taxon>Burkholderiaceae</taxon>
        <taxon>Polynucleobacter</taxon>
    </lineage>
</organism>
<evidence type="ECO:0000256" key="1">
    <source>
        <dbReference type="ARBA" id="ARBA00022553"/>
    </source>
</evidence>
<dbReference type="EMBL" id="PGTX01000005">
    <property type="protein sequence ID" value="PJI76859.1"/>
    <property type="molecule type" value="Genomic_DNA"/>
</dbReference>
<dbReference type="Proteomes" id="UP000229366">
    <property type="component" value="Unassembled WGS sequence"/>
</dbReference>
<keyword evidence="7" id="KW-1185">Reference proteome</keyword>
<dbReference type="Pfam" id="PF01934">
    <property type="entry name" value="HepT-like"/>
    <property type="match status" value="1"/>
</dbReference>
<keyword evidence="4" id="KW-0547">Nucleotide-binding</keyword>
<evidence type="ECO:0000256" key="5">
    <source>
        <dbReference type="ARBA" id="ARBA00022801"/>
    </source>
</evidence>
<proteinExistence type="predicted"/>
<dbReference type="InterPro" id="IPR008201">
    <property type="entry name" value="HepT-like"/>
</dbReference>
<dbReference type="PANTHER" id="PTHR34139:SF1">
    <property type="entry name" value="RNASE MJ1380-RELATED"/>
    <property type="match status" value="1"/>
</dbReference>
<evidence type="ECO:0000256" key="3">
    <source>
        <dbReference type="ARBA" id="ARBA00022722"/>
    </source>
</evidence>
<name>A0A2M8VIV9_9BURK</name>
<keyword evidence="2" id="KW-1277">Toxin-antitoxin system</keyword>
<dbReference type="GO" id="GO:0110001">
    <property type="term" value="C:toxin-antitoxin complex"/>
    <property type="evidence" value="ECO:0007669"/>
    <property type="project" value="InterPro"/>
</dbReference>
<evidence type="ECO:0000313" key="7">
    <source>
        <dbReference type="Proteomes" id="UP000229366"/>
    </source>
</evidence>
<dbReference type="GO" id="GO:0004540">
    <property type="term" value="F:RNA nuclease activity"/>
    <property type="evidence" value="ECO:0007669"/>
    <property type="project" value="InterPro"/>
</dbReference>
<reference evidence="6 7" key="1">
    <citation type="submission" date="2017-11" db="EMBL/GenBank/DDBJ databases">
        <title>Genomic Encyclopedia of Type Strains, Phase III (KMG-III): the genomes of soil and plant-associated and newly described type strains.</title>
        <authorList>
            <person name="Whitman W."/>
        </authorList>
    </citation>
    <scope>NUCLEOTIDE SEQUENCE [LARGE SCALE GENOMIC DNA]</scope>
    <source>
        <strain evidence="6 7">UB-Domo-W1</strain>
    </source>
</reference>
<dbReference type="RefSeq" id="WP_198508789.1">
    <property type="nucleotide sequence ID" value="NZ_CBCSBW010000006.1"/>
</dbReference>
<keyword evidence="5" id="KW-0378">Hydrolase</keyword>